<dbReference type="RefSeq" id="WP_307203299.1">
    <property type="nucleotide sequence ID" value="NZ_JAUSSU010000003.1"/>
</dbReference>
<proteinExistence type="predicted"/>
<dbReference type="EMBL" id="JAUSSU010000003">
    <property type="protein sequence ID" value="MDQ0112445.1"/>
    <property type="molecule type" value="Genomic_DNA"/>
</dbReference>
<keyword evidence="2" id="KW-1185">Reference proteome</keyword>
<name>A0ABT9TYI9_PAEHA</name>
<accession>A0ABT9TYI9</accession>
<sequence>MPPYFSVYYSFPHSSFSEEFVEEVYKSFFHYFPYKSGYWEAEDNSLEEIIRWNTNLLGKKFRLGFNQHVMNNYKQVLLDSGLHNHLRLFWSCDSKEITLHMITPERDVVLDDNTWRFNGNQIKSFINLSVDVWETHITNNIQTYHELDVPIPINRILKGEHPATDPFCIIGSKTFAKIKDQIESRYFLKTIKDGVLILDKIYASLLEEDR</sequence>
<reference evidence="1 2" key="1">
    <citation type="submission" date="2023-07" db="EMBL/GenBank/DDBJ databases">
        <title>Sorghum-associated microbial communities from plants grown in Nebraska, USA.</title>
        <authorList>
            <person name="Schachtman D."/>
        </authorList>
    </citation>
    <scope>NUCLEOTIDE SEQUENCE [LARGE SCALE GENOMIC DNA]</scope>
    <source>
        <strain evidence="1 2">CC482</strain>
    </source>
</reference>
<protein>
    <submittedName>
        <fullName evidence="1">Uncharacterized protein</fullName>
    </submittedName>
</protein>
<dbReference type="Proteomes" id="UP001229346">
    <property type="component" value="Unassembled WGS sequence"/>
</dbReference>
<organism evidence="1 2">
    <name type="scientific">Paenibacillus harenae</name>
    <dbReference type="NCBI Taxonomy" id="306543"/>
    <lineage>
        <taxon>Bacteria</taxon>
        <taxon>Bacillati</taxon>
        <taxon>Bacillota</taxon>
        <taxon>Bacilli</taxon>
        <taxon>Bacillales</taxon>
        <taxon>Paenibacillaceae</taxon>
        <taxon>Paenibacillus</taxon>
    </lineage>
</organism>
<evidence type="ECO:0000313" key="1">
    <source>
        <dbReference type="EMBL" id="MDQ0112445.1"/>
    </source>
</evidence>
<comment type="caution">
    <text evidence="1">The sequence shown here is derived from an EMBL/GenBank/DDBJ whole genome shotgun (WGS) entry which is preliminary data.</text>
</comment>
<gene>
    <name evidence="1" type="ORF">J2T15_001880</name>
</gene>
<evidence type="ECO:0000313" key="2">
    <source>
        <dbReference type="Proteomes" id="UP001229346"/>
    </source>
</evidence>